<reference evidence="3" key="1">
    <citation type="submission" date="2018-03" db="EMBL/GenBank/DDBJ databases">
        <title>Ecological and genomic features of two cosmopolitan and abundant freshwater picocyanobacteria.</title>
        <authorList>
            <person name="Cabello-Yeves P.J."/>
            <person name="Picazo A."/>
            <person name="Camacho A."/>
            <person name="Callieri C."/>
            <person name="Rosselli R."/>
            <person name="Roda-Garcia J."/>
            <person name="Coutinho F.H."/>
            <person name="Rodriguez-Valera F."/>
        </authorList>
    </citation>
    <scope>NUCLEOTIDE SEQUENCE [LARGE SCALE GENOMIC DNA]</scope>
    <source>
        <strain evidence="3">Tous</strain>
    </source>
</reference>
<dbReference type="AlphaFoldDB" id="A0A2P7EC14"/>
<dbReference type="InterPro" id="IPR012903">
    <property type="entry name" value="Nif11"/>
</dbReference>
<accession>A0A2P7EC14</accession>
<evidence type="ECO:0000259" key="1">
    <source>
        <dbReference type="Pfam" id="PF07862"/>
    </source>
</evidence>
<protein>
    <submittedName>
        <fullName evidence="2">Nif11-like leader peptide family natural product</fullName>
    </submittedName>
</protein>
<keyword evidence="3" id="KW-1185">Reference proteome</keyword>
<evidence type="ECO:0000313" key="3">
    <source>
        <dbReference type="Proteomes" id="UP000240206"/>
    </source>
</evidence>
<sequence length="85" mass="9456">MSQANLDLFLAEARKSQSLSEQVRAARSHEELIKLAGSNGHELTKATVVRHHLHRLAGRSDSELESLGDHVFNDDFGDVFLGKFI</sequence>
<dbReference type="RefSeq" id="WP_106500756.1">
    <property type="nucleotide sequence ID" value="NZ_PXVC01000079.1"/>
</dbReference>
<dbReference type="Proteomes" id="UP000240206">
    <property type="component" value="Unassembled WGS sequence"/>
</dbReference>
<proteinExistence type="predicted"/>
<dbReference type="Pfam" id="PF07862">
    <property type="entry name" value="Nif11"/>
    <property type="match status" value="1"/>
</dbReference>
<feature type="domain" description="Nif11" evidence="1">
    <location>
        <begin position="1"/>
        <end position="45"/>
    </location>
</feature>
<dbReference type="STRING" id="1910958.BTM30_01100"/>
<gene>
    <name evidence="2" type="ORF">C7K08_11525</name>
</gene>
<organism evidence="2 3">
    <name type="scientific">Synechococcus lacustris str. Tous</name>
    <dbReference type="NCBI Taxonomy" id="1910958"/>
    <lineage>
        <taxon>Bacteria</taxon>
        <taxon>Bacillati</taxon>
        <taxon>Cyanobacteriota</taxon>
        <taxon>Cyanophyceae</taxon>
        <taxon>Synechococcales</taxon>
        <taxon>Synechococcaceae</taxon>
        <taxon>Synechococcus</taxon>
    </lineage>
</organism>
<evidence type="ECO:0000313" key="2">
    <source>
        <dbReference type="EMBL" id="PSI00748.1"/>
    </source>
</evidence>
<name>A0A2P7EC14_9SYNE</name>
<dbReference type="EMBL" id="PXVC01000079">
    <property type="protein sequence ID" value="PSI00748.1"/>
    <property type="molecule type" value="Genomic_DNA"/>
</dbReference>
<comment type="caution">
    <text evidence="2">The sequence shown here is derived from an EMBL/GenBank/DDBJ whole genome shotgun (WGS) entry which is preliminary data.</text>
</comment>